<reference evidence="2" key="1">
    <citation type="submission" date="2018-04" db="EMBL/GenBank/DDBJ databases">
        <title>Whole genome sequencing of Hypsizygus marmoreus.</title>
        <authorList>
            <person name="Choi I.-G."/>
            <person name="Min B."/>
            <person name="Kim J.-G."/>
            <person name="Kim S."/>
            <person name="Oh Y.-L."/>
            <person name="Kong W.-S."/>
            <person name="Park H."/>
            <person name="Jeong J."/>
            <person name="Song E.-S."/>
        </authorList>
    </citation>
    <scope>NUCLEOTIDE SEQUENCE [LARGE SCALE GENOMIC DNA]</scope>
    <source>
        <strain evidence="2">51987-8</strain>
    </source>
</reference>
<proteinExistence type="predicted"/>
<evidence type="ECO:0000256" key="1">
    <source>
        <dbReference type="SAM" id="MobiDB-lite"/>
    </source>
</evidence>
<evidence type="ECO:0000313" key="2">
    <source>
        <dbReference type="EMBL" id="RDB25112.1"/>
    </source>
</evidence>
<comment type="caution">
    <text evidence="2">The sequence shown here is derived from an EMBL/GenBank/DDBJ whole genome shotgun (WGS) entry which is preliminary data.</text>
</comment>
<accession>A0A369JUT3</accession>
<keyword evidence="3" id="KW-1185">Reference proteome</keyword>
<feature type="region of interest" description="Disordered" evidence="1">
    <location>
        <begin position="157"/>
        <end position="179"/>
    </location>
</feature>
<evidence type="ECO:0000313" key="3">
    <source>
        <dbReference type="Proteomes" id="UP000076154"/>
    </source>
</evidence>
<name>A0A369JUT3_HYPMA</name>
<sequence length="179" mass="19721">MAGLETLVSLSNIGAFLLQAASLPLLVRRTPKGPRDILLEARAELDITIAWLYDYRKLIDSSELDDLQDNYTKLSSEVNGKLAQRDPRPLHVRKYTLARANAKEDRAACRELRASVNDASARAKDRAIATDRMHRKRRELAATTIPAPCNAVIPELAPSSDPLDAHTSTHNPFEAQAGA</sequence>
<gene>
    <name evidence="2" type="ORF">Hypma_007509</name>
</gene>
<dbReference type="Proteomes" id="UP000076154">
    <property type="component" value="Unassembled WGS sequence"/>
</dbReference>
<dbReference type="EMBL" id="LUEZ02000041">
    <property type="protein sequence ID" value="RDB25112.1"/>
    <property type="molecule type" value="Genomic_DNA"/>
</dbReference>
<dbReference type="InParanoid" id="A0A369JUT3"/>
<organism evidence="2 3">
    <name type="scientific">Hypsizygus marmoreus</name>
    <name type="common">White beech mushroom</name>
    <name type="synonym">Agaricus marmoreus</name>
    <dbReference type="NCBI Taxonomy" id="39966"/>
    <lineage>
        <taxon>Eukaryota</taxon>
        <taxon>Fungi</taxon>
        <taxon>Dikarya</taxon>
        <taxon>Basidiomycota</taxon>
        <taxon>Agaricomycotina</taxon>
        <taxon>Agaricomycetes</taxon>
        <taxon>Agaricomycetidae</taxon>
        <taxon>Agaricales</taxon>
        <taxon>Tricholomatineae</taxon>
        <taxon>Lyophyllaceae</taxon>
        <taxon>Hypsizygus</taxon>
    </lineage>
</organism>
<dbReference type="AlphaFoldDB" id="A0A369JUT3"/>
<protein>
    <submittedName>
        <fullName evidence="2">Uncharacterized protein</fullName>
    </submittedName>
</protein>